<evidence type="ECO:0000259" key="2">
    <source>
        <dbReference type="Pfam" id="PF20151"/>
    </source>
</evidence>
<evidence type="ECO:0000256" key="1">
    <source>
        <dbReference type="SAM" id="Phobius"/>
    </source>
</evidence>
<keyword evidence="1" id="KW-0812">Transmembrane</keyword>
<name>A0AAD7MMF6_9AGAR</name>
<feature type="domain" description="DUF6533" evidence="2">
    <location>
        <begin position="15"/>
        <end position="60"/>
    </location>
</feature>
<feature type="transmembrane region" description="Helical" evidence="1">
    <location>
        <begin position="119"/>
        <end position="139"/>
    </location>
</feature>
<evidence type="ECO:0000313" key="4">
    <source>
        <dbReference type="Proteomes" id="UP001215280"/>
    </source>
</evidence>
<feature type="transmembrane region" description="Helical" evidence="1">
    <location>
        <begin position="172"/>
        <end position="194"/>
    </location>
</feature>
<evidence type="ECO:0000313" key="3">
    <source>
        <dbReference type="EMBL" id="KAJ7723499.1"/>
    </source>
</evidence>
<dbReference type="InterPro" id="IPR045340">
    <property type="entry name" value="DUF6533"/>
</dbReference>
<protein>
    <recommendedName>
        <fullName evidence="2">DUF6533 domain-containing protein</fullName>
    </recommendedName>
</protein>
<sequence length="318" mass="35454">MSAIEIQQQVNSNYYFNLISFTLLFYDYFLTLDWEVSRYWGSAWNVPNALFYLNRYGTLFGTIPVVFQYFWTTESTPHKLAICAGLHSYHQYFAVVTQIVIGVMLILRTYALYDRNRRILVFMVCIAAAVIGVGLWAVLSGPGAKTNEDDEVLALYIGCSSSVSSSETLNLAAAWGGMVVFDCMIFILTLYRALSRRRLSSQDLLTVLLRDGSIYFGVMVMSNLGNILTFALAGPYTRGIPTTFANVMSSIMISRLMLNLRDPALSTMSGRFSRSTTVTGNGIFTTYLGSGAPGEQTELATGVNYTDTGIELEDRLYR</sequence>
<organism evidence="3 4">
    <name type="scientific">Mycena maculata</name>
    <dbReference type="NCBI Taxonomy" id="230809"/>
    <lineage>
        <taxon>Eukaryota</taxon>
        <taxon>Fungi</taxon>
        <taxon>Dikarya</taxon>
        <taxon>Basidiomycota</taxon>
        <taxon>Agaricomycotina</taxon>
        <taxon>Agaricomycetes</taxon>
        <taxon>Agaricomycetidae</taxon>
        <taxon>Agaricales</taxon>
        <taxon>Marasmiineae</taxon>
        <taxon>Mycenaceae</taxon>
        <taxon>Mycena</taxon>
    </lineage>
</organism>
<comment type="caution">
    <text evidence="3">The sequence shown here is derived from an EMBL/GenBank/DDBJ whole genome shotgun (WGS) entry which is preliminary data.</text>
</comment>
<feature type="transmembrane region" description="Helical" evidence="1">
    <location>
        <begin position="91"/>
        <end position="107"/>
    </location>
</feature>
<dbReference type="Pfam" id="PF20151">
    <property type="entry name" value="DUF6533"/>
    <property type="match status" value="1"/>
</dbReference>
<keyword evidence="4" id="KW-1185">Reference proteome</keyword>
<accession>A0AAD7MMF6</accession>
<proteinExistence type="predicted"/>
<keyword evidence="1" id="KW-0472">Membrane</keyword>
<gene>
    <name evidence="3" type="ORF">DFH07DRAFT_855760</name>
</gene>
<keyword evidence="1" id="KW-1133">Transmembrane helix</keyword>
<dbReference type="AlphaFoldDB" id="A0AAD7MMF6"/>
<dbReference type="Proteomes" id="UP001215280">
    <property type="component" value="Unassembled WGS sequence"/>
</dbReference>
<feature type="transmembrane region" description="Helical" evidence="1">
    <location>
        <begin position="214"/>
        <end position="233"/>
    </location>
</feature>
<reference evidence="3" key="1">
    <citation type="submission" date="2023-03" db="EMBL/GenBank/DDBJ databases">
        <title>Massive genome expansion in bonnet fungi (Mycena s.s.) driven by repeated elements and novel gene families across ecological guilds.</title>
        <authorList>
            <consortium name="Lawrence Berkeley National Laboratory"/>
            <person name="Harder C.B."/>
            <person name="Miyauchi S."/>
            <person name="Viragh M."/>
            <person name="Kuo A."/>
            <person name="Thoen E."/>
            <person name="Andreopoulos B."/>
            <person name="Lu D."/>
            <person name="Skrede I."/>
            <person name="Drula E."/>
            <person name="Henrissat B."/>
            <person name="Morin E."/>
            <person name="Kohler A."/>
            <person name="Barry K."/>
            <person name="LaButti K."/>
            <person name="Morin E."/>
            <person name="Salamov A."/>
            <person name="Lipzen A."/>
            <person name="Mereny Z."/>
            <person name="Hegedus B."/>
            <person name="Baldrian P."/>
            <person name="Stursova M."/>
            <person name="Weitz H."/>
            <person name="Taylor A."/>
            <person name="Grigoriev I.V."/>
            <person name="Nagy L.G."/>
            <person name="Martin F."/>
            <person name="Kauserud H."/>
        </authorList>
    </citation>
    <scope>NUCLEOTIDE SEQUENCE</scope>
    <source>
        <strain evidence="3">CBHHK188m</strain>
    </source>
</reference>
<feature type="transmembrane region" description="Helical" evidence="1">
    <location>
        <begin position="14"/>
        <end position="32"/>
    </location>
</feature>
<dbReference type="EMBL" id="JARJLG010000246">
    <property type="protein sequence ID" value="KAJ7723499.1"/>
    <property type="molecule type" value="Genomic_DNA"/>
</dbReference>